<accession>A0A8E2A409</accession>
<organism evidence="3 4">
    <name type="scientific">Macellibacteroides fermentans</name>
    <dbReference type="NCBI Taxonomy" id="879969"/>
    <lineage>
        <taxon>Bacteria</taxon>
        <taxon>Pseudomonadati</taxon>
        <taxon>Bacteroidota</taxon>
        <taxon>Bacteroidia</taxon>
        <taxon>Bacteroidales</taxon>
        <taxon>Porphyromonadaceae</taxon>
        <taxon>Macellibacteroides</taxon>
    </lineage>
</organism>
<feature type="domain" description="DUF3874" evidence="2">
    <location>
        <begin position="84"/>
        <end position="153"/>
    </location>
</feature>
<evidence type="ECO:0000313" key="3">
    <source>
        <dbReference type="EMBL" id="NYI48536.1"/>
    </source>
</evidence>
<reference evidence="3 4" key="1">
    <citation type="submission" date="2020-07" db="EMBL/GenBank/DDBJ databases">
        <title>Genomic Encyclopedia of Type Strains, Phase IV (KMG-IV): sequencing the most valuable type-strain genomes for metagenomic binning, comparative biology and taxonomic classification.</title>
        <authorList>
            <person name="Goeker M."/>
        </authorList>
    </citation>
    <scope>NUCLEOTIDE SEQUENCE [LARGE SCALE GENOMIC DNA]</scope>
    <source>
        <strain evidence="3 4">DSM 23697</strain>
    </source>
</reference>
<keyword evidence="4" id="KW-1185">Reference proteome</keyword>
<dbReference type="PANTHER" id="PTHR34985">
    <property type="entry name" value="SLR0554 PROTEIN"/>
    <property type="match status" value="1"/>
</dbReference>
<protein>
    <submittedName>
        <fullName evidence="3">Putative P-loop ATPase</fullName>
    </submittedName>
</protein>
<comment type="caution">
    <text evidence="3">The sequence shown here is derived from an EMBL/GenBank/DDBJ whole genome shotgun (WGS) entry which is preliminary data.</text>
</comment>
<dbReference type="Proteomes" id="UP000574332">
    <property type="component" value="Unassembled WGS sequence"/>
</dbReference>
<gene>
    <name evidence="3" type="ORF">F5613_000581</name>
</gene>
<dbReference type="InterPro" id="IPR024450">
    <property type="entry name" value="DUF3874"/>
</dbReference>
<evidence type="ECO:0000313" key="4">
    <source>
        <dbReference type="Proteomes" id="UP000574332"/>
    </source>
</evidence>
<dbReference type="PANTHER" id="PTHR34985:SF1">
    <property type="entry name" value="SLR0554 PROTEIN"/>
    <property type="match status" value="1"/>
</dbReference>
<dbReference type="RefSeq" id="WP_179398608.1">
    <property type="nucleotide sequence ID" value="NZ_JACCCY010000001.1"/>
</dbReference>
<evidence type="ECO:0000259" key="2">
    <source>
        <dbReference type="Pfam" id="PF12990"/>
    </source>
</evidence>
<name>A0A8E2A409_9PORP</name>
<evidence type="ECO:0000259" key="1">
    <source>
        <dbReference type="Pfam" id="PF05272"/>
    </source>
</evidence>
<dbReference type="AlphaFoldDB" id="A0A8E2A409"/>
<dbReference type="InterPro" id="IPR007936">
    <property type="entry name" value="VapE-like_dom"/>
</dbReference>
<dbReference type="EMBL" id="JACCCY010000001">
    <property type="protein sequence ID" value="NYI48536.1"/>
    <property type="molecule type" value="Genomic_DNA"/>
</dbReference>
<feature type="domain" description="Virulence-associated protein E-like" evidence="1">
    <location>
        <begin position="3"/>
        <end position="81"/>
    </location>
</feature>
<dbReference type="Pfam" id="PF12990">
    <property type="entry name" value="DUF3874"/>
    <property type="match status" value="1"/>
</dbReference>
<sequence>MESLRRYASFIATSNHYDVLTDTSGSRRFICVRLTGSISYSDKINHDQLYAQAMHEIKRGERYWFEGPEEAILSETNKEFQVQVPAEQLFLQFFRAAESTEKGEKLLAVEILGRLQEKKLFNLSATKIIHFGRILHKHQIPSKRTQTGTIYHVVEK</sequence>
<dbReference type="Pfam" id="PF05272">
    <property type="entry name" value="VapE-like_dom"/>
    <property type="match status" value="1"/>
</dbReference>
<proteinExistence type="predicted"/>